<proteinExistence type="predicted"/>
<protein>
    <submittedName>
        <fullName evidence="1">T4 beta protein</fullName>
    </submittedName>
</protein>
<accession>A0A2S6GNK2</accession>
<keyword evidence="2" id="KW-1185">Reference proteome</keyword>
<gene>
    <name evidence="1" type="ORF">CLV40_109193</name>
</gene>
<dbReference type="InterPro" id="IPR025683">
    <property type="entry name" value="Protein_beta"/>
</dbReference>
<organism evidence="1 2">
    <name type="scientific">Actinokineospora auranticolor</name>
    <dbReference type="NCBI Taxonomy" id="155976"/>
    <lineage>
        <taxon>Bacteria</taxon>
        <taxon>Bacillati</taxon>
        <taxon>Actinomycetota</taxon>
        <taxon>Actinomycetes</taxon>
        <taxon>Pseudonocardiales</taxon>
        <taxon>Pseudonocardiaceae</taxon>
        <taxon>Actinokineospora</taxon>
    </lineage>
</organism>
<reference evidence="1 2" key="1">
    <citation type="submission" date="2018-02" db="EMBL/GenBank/DDBJ databases">
        <title>Genomic Encyclopedia of Archaeal and Bacterial Type Strains, Phase II (KMG-II): from individual species to whole genera.</title>
        <authorList>
            <person name="Goeker M."/>
        </authorList>
    </citation>
    <scope>NUCLEOTIDE SEQUENCE [LARGE SCALE GENOMIC DNA]</scope>
    <source>
        <strain evidence="1 2">YU 961-1</strain>
    </source>
</reference>
<dbReference type="Proteomes" id="UP000239203">
    <property type="component" value="Unassembled WGS sequence"/>
</dbReference>
<evidence type="ECO:0000313" key="1">
    <source>
        <dbReference type="EMBL" id="PPK66808.1"/>
    </source>
</evidence>
<dbReference type="AlphaFoldDB" id="A0A2S6GNK2"/>
<dbReference type="Pfam" id="PF14350">
    <property type="entry name" value="Beta_protein"/>
    <property type="match status" value="1"/>
</dbReference>
<comment type="caution">
    <text evidence="1">The sequence shown here is derived from an EMBL/GenBank/DDBJ whole genome shotgun (WGS) entry which is preliminary data.</text>
</comment>
<dbReference type="OrthoDB" id="4764243at2"/>
<dbReference type="RefSeq" id="WP_104480175.1">
    <property type="nucleotide sequence ID" value="NZ_CP154825.1"/>
</dbReference>
<dbReference type="EMBL" id="PTIX01000009">
    <property type="protein sequence ID" value="PPK66808.1"/>
    <property type="molecule type" value="Genomic_DNA"/>
</dbReference>
<evidence type="ECO:0000313" key="2">
    <source>
        <dbReference type="Proteomes" id="UP000239203"/>
    </source>
</evidence>
<sequence length="342" mass="36909">MRFVPLVVLKSKVGEFGAVMRLGAGHAPRILVELLDSVRIEGGRLLPMFTEAAVQMAERGQPVWVDVRAMGGARFPGGSFAFLDDHIESTLDGQLSLDVPAIIPVVHDNASDSELAAVALLQQHRPRDVVIRFHDLAPACLDDRLRRVVRGSRAKGVHAVIDLGYVDDARPESVVPFARALVDRLGPAAVTVLAGSIPAKRNGYTTTTRARPELALWQAVSDEVPVHYGDYGVVHPAIPPPSTPGKRSVHPYLYYTTPGHVVALRRPLEKAVERAAAAGFADLASELVARKDFAGTAFSWGDRELSGCRRGGVRGASTTSTWVAMATSHHVAHLTRRGPSEW</sequence>
<name>A0A2S6GNK2_9PSEU</name>